<dbReference type="Pfam" id="PF00931">
    <property type="entry name" value="NB-ARC"/>
    <property type="match status" value="1"/>
</dbReference>
<reference evidence="8 9" key="1">
    <citation type="submission" date="2018-09" db="EMBL/GenBank/DDBJ databases">
        <title>A high-quality reference genome of wild soybean provides a powerful tool to mine soybean genomes.</title>
        <authorList>
            <person name="Xie M."/>
            <person name="Chung C.Y.L."/>
            <person name="Li M.-W."/>
            <person name="Wong F.-L."/>
            <person name="Chan T.-F."/>
            <person name="Lam H.-M."/>
        </authorList>
    </citation>
    <scope>NUCLEOTIDE SEQUENCE [LARGE SCALE GENOMIC DNA]</scope>
    <source>
        <strain evidence="9">cv. W05</strain>
        <tissue evidence="8">Hypocotyl of etiolated seedlings</tissue>
    </source>
</reference>
<evidence type="ECO:0000313" key="8">
    <source>
        <dbReference type="EMBL" id="RZB42332.1"/>
    </source>
</evidence>
<feature type="domain" description="Disease resistance N-terminal" evidence="5">
    <location>
        <begin position="8"/>
        <end position="88"/>
    </location>
</feature>
<dbReference type="InterPro" id="IPR027417">
    <property type="entry name" value="P-loop_NTPase"/>
</dbReference>
<dbReference type="InterPro" id="IPR002182">
    <property type="entry name" value="NB-ARC"/>
</dbReference>
<dbReference type="FunFam" id="3.40.50.300:FF:001091">
    <property type="entry name" value="Probable disease resistance protein At1g61300"/>
    <property type="match status" value="1"/>
</dbReference>
<evidence type="ECO:0000259" key="7">
    <source>
        <dbReference type="Pfam" id="PF23598"/>
    </source>
</evidence>
<dbReference type="PANTHER" id="PTHR23155:SF1052">
    <property type="entry name" value="DISEASE RESISTANCE PROTEIN RPM1"/>
    <property type="match status" value="1"/>
</dbReference>
<dbReference type="Pfam" id="PF23559">
    <property type="entry name" value="WHD_DRP"/>
    <property type="match status" value="1"/>
</dbReference>
<dbReference type="InterPro" id="IPR041118">
    <property type="entry name" value="Rx_N"/>
</dbReference>
<keyword evidence="2" id="KW-0547">Nucleotide-binding</keyword>
<dbReference type="InterPro" id="IPR044974">
    <property type="entry name" value="Disease_R_plants"/>
</dbReference>
<feature type="domain" description="Disease resistance protein winged helix" evidence="6">
    <location>
        <begin position="447"/>
        <end position="516"/>
    </location>
</feature>
<dbReference type="PANTHER" id="PTHR23155">
    <property type="entry name" value="DISEASE RESISTANCE PROTEIN RP"/>
    <property type="match status" value="1"/>
</dbReference>
<dbReference type="Gramene" id="XM_028365311.1">
    <property type="protein sequence ID" value="XP_028221112.1"/>
    <property type="gene ID" value="LOC114402659"/>
</dbReference>
<accession>A0A445F0I9</accession>
<evidence type="ECO:0000256" key="2">
    <source>
        <dbReference type="ARBA" id="ARBA00022741"/>
    </source>
</evidence>
<dbReference type="InterPro" id="IPR038005">
    <property type="entry name" value="RX-like_CC"/>
</dbReference>
<dbReference type="InterPro" id="IPR042197">
    <property type="entry name" value="Apaf_helical"/>
</dbReference>
<evidence type="ECO:0000256" key="1">
    <source>
        <dbReference type="ARBA" id="ARBA00022737"/>
    </source>
</evidence>
<dbReference type="EMBL" id="QZWG01000020">
    <property type="protein sequence ID" value="RZB42332.1"/>
    <property type="molecule type" value="Genomic_DNA"/>
</dbReference>
<evidence type="ECO:0000259" key="4">
    <source>
        <dbReference type="Pfam" id="PF00931"/>
    </source>
</evidence>
<evidence type="ECO:0000259" key="6">
    <source>
        <dbReference type="Pfam" id="PF23559"/>
    </source>
</evidence>
<dbReference type="Pfam" id="PF23598">
    <property type="entry name" value="LRR_14"/>
    <property type="match status" value="2"/>
</dbReference>
<gene>
    <name evidence="8" type="ORF">D0Y65_053065</name>
</gene>
<dbReference type="SUPFAM" id="SSF52058">
    <property type="entry name" value="L domain-like"/>
    <property type="match status" value="1"/>
</dbReference>
<dbReference type="Gene3D" id="3.80.10.10">
    <property type="entry name" value="Ribonuclease Inhibitor"/>
    <property type="match status" value="2"/>
</dbReference>
<protein>
    <submittedName>
        <fullName evidence="8">Disease resistance protein RPM1</fullName>
    </submittedName>
</protein>
<dbReference type="PRINTS" id="PR00364">
    <property type="entry name" value="DISEASERSIST"/>
</dbReference>
<dbReference type="Pfam" id="PF18052">
    <property type="entry name" value="Rx_N"/>
    <property type="match status" value="1"/>
</dbReference>
<name>A0A445F0I9_GLYSO</name>
<sequence length="1003" mass="114510">MAEMAVSLLSLIRDEANLLWSISKEFADIQKELDYIQSSLEKADRMASEEGDNTTKGVKAWVKELREASFRIEDVIDEYMIFVEQQPHDDAFGCVNFLFECNITHFIESLKRRHQIASEIQQIKSFVQGIKQKGIDYDYLIKPSLEKGSSSYRGSQSVQWHDPRKHSRYLEEAEVVGLEGQRDKLIGWLVEGPSERTVISVVGMGGLGKTTLAGRVFNNQKVTAHFECCAWITVSKTYTEEGVLGKLLKKLYEEDKQEKAPQGIDEMDRDSLIHKVRKYLQPKRYFVIFDDVWSIELWGQIQNAMLDNKKGSRVFITTRMDGVVDSCMISPFDMVHKLKPLTKEESMELFCKKAFPCHNNGNCPEDFKKISSDFVEKCKGLPLAIVAIGSLLSGKTQTPFEWEKIRRSLSSEMDKNPHLIGITKILGFSYDDLSYHLKPCLLYFGAYPEDYEVNSKRLIWQWVAEGFVREEEGKTLEDTAQQYFSELIGRGLVQVSSFTIDGKAKSCRVHDLLHDMLLKKSKDLSFCQHIIKEDESMSSGMIRRLSIETISNDLLGRNESLHTRSLLVFAEELCTTNFLEIIPTKYRLLKVLDFKDILLYSVSVPENLGNLAHLKYLNLRSSKMPTQLPEFICKLHNLETLDIRDTDVEEIPKEICKLRKLRHLLGDYITLFQLNGLGGMASLQTLRHVKLTMTNDDGDNDNDNDNDNNDQEVEGDYITLFQLNGLGGMASLQTLRRVKLTMTNDDGDNDNNDKEVEGIMLIKEDVEVELIRELGKLKQLRNLSLTSVKEEQGSALCSSLNEMANLEKLRIETTAGGVIDLPIISPLPMLQKLRLDGKLKKFPEWVPQLQSLVKLSLRSSQLTIDPLKSLQNMPHLLFLEMLDAYEGESLYFENGGFHQLKELSLGFFPNLKSIIIDKGALYSLEKLKIWKIMEIKTVPPGIQHLEKLQVLVIDHMSDELINECITPNEGPQHPIIQHVPLVKVTVGDYEQGIKTHIIHHSRH</sequence>
<keyword evidence="9" id="KW-1185">Reference proteome</keyword>
<comment type="caution">
    <text evidence="8">The sequence shown here is derived from an EMBL/GenBank/DDBJ whole genome shotgun (WGS) entry which is preliminary data.</text>
</comment>
<dbReference type="Gene3D" id="1.10.10.10">
    <property type="entry name" value="Winged helix-like DNA-binding domain superfamily/Winged helix DNA-binding domain"/>
    <property type="match status" value="1"/>
</dbReference>
<dbReference type="InterPro" id="IPR055414">
    <property type="entry name" value="LRR_R13L4/SHOC2-like"/>
</dbReference>
<feature type="domain" description="Disease resistance R13L4/SHOC-2-like LRR" evidence="7">
    <location>
        <begin position="562"/>
        <end position="692"/>
    </location>
</feature>
<dbReference type="Gene3D" id="1.10.8.430">
    <property type="entry name" value="Helical domain of apoptotic protease-activating factors"/>
    <property type="match status" value="1"/>
</dbReference>
<dbReference type="InterPro" id="IPR036388">
    <property type="entry name" value="WH-like_DNA-bd_sf"/>
</dbReference>
<feature type="domain" description="Disease resistance R13L4/SHOC-2-like LRR" evidence="7">
    <location>
        <begin position="764"/>
        <end position="954"/>
    </location>
</feature>
<dbReference type="Proteomes" id="UP000289340">
    <property type="component" value="Chromosome 20"/>
</dbReference>
<dbReference type="CDD" id="cd14798">
    <property type="entry name" value="RX-CC_like"/>
    <property type="match status" value="1"/>
</dbReference>
<dbReference type="SUPFAM" id="SSF52540">
    <property type="entry name" value="P-loop containing nucleoside triphosphate hydrolases"/>
    <property type="match status" value="1"/>
</dbReference>
<keyword evidence="3" id="KW-0611">Plant defense</keyword>
<proteinExistence type="predicted"/>
<evidence type="ECO:0000259" key="5">
    <source>
        <dbReference type="Pfam" id="PF18052"/>
    </source>
</evidence>
<organism evidence="8 9">
    <name type="scientific">Glycine soja</name>
    <name type="common">Wild soybean</name>
    <dbReference type="NCBI Taxonomy" id="3848"/>
    <lineage>
        <taxon>Eukaryota</taxon>
        <taxon>Viridiplantae</taxon>
        <taxon>Streptophyta</taxon>
        <taxon>Embryophyta</taxon>
        <taxon>Tracheophyta</taxon>
        <taxon>Spermatophyta</taxon>
        <taxon>Magnoliopsida</taxon>
        <taxon>eudicotyledons</taxon>
        <taxon>Gunneridae</taxon>
        <taxon>Pentapetalae</taxon>
        <taxon>rosids</taxon>
        <taxon>fabids</taxon>
        <taxon>Fabales</taxon>
        <taxon>Fabaceae</taxon>
        <taxon>Papilionoideae</taxon>
        <taxon>50 kb inversion clade</taxon>
        <taxon>NPAAA clade</taxon>
        <taxon>indigoferoid/millettioid clade</taxon>
        <taxon>Phaseoleae</taxon>
        <taxon>Glycine</taxon>
        <taxon>Glycine subgen. Soja</taxon>
    </lineage>
</organism>
<evidence type="ECO:0000313" key="9">
    <source>
        <dbReference type="Proteomes" id="UP000289340"/>
    </source>
</evidence>
<dbReference type="Gene3D" id="3.40.50.300">
    <property type="entry name" value="P-loop containing nucleotide triphosphate hydrolases"/>
    <property type="match status" value="1"/>
</dbReference>
<evidence type="ECO:0000256" key="3">
    <source>
        <dbReference type="ARBA" id="ARBA00022821"/>
    </source>
</evidence>
<feature type="domain" description="NB-ARC" evidence="4">
    <location>
        <begin position="180"/>
        <end position="356"/>
    </location>
</feature>
<dbReference type="GO" id="GO:0043531">
    <property type="term" value="F:ADP binding"/>
    <property type="evidence" value="ECO:0007669"/>
    <property type="project" value="InterPro"/>
</dbReference>
<keyword evidence="1" id="KW-0677">Repeat</keyword>
<dbReference type="GO" id="GO:0098542">
    <property type="term" value="P:defense response to other organism"/>
    <property type="evidence" value="ECO:0007669"/>
    <property type="project" value="TreeGrafter"/>
</dbReference>
<dbReference type="AlphaFoldDB" id="A0A445F0I9"/>
<dbReference type="InterPro" id="IPR032675">
    <property type="entry name" value="LRR_dom_sf"/>
</dbReference>
<dbReference type="InterPro" id="IPR058922">
    <property type="entry name" value="WHD_DRP"/>
</dbReference>
<dbReference type="FunFam" id="1.10.10.10:FF:000322">
    <property type="entry name" value="Probable disease resistance protein At1g63360"/>
    <property type="match status" value="1"/>
</dbReference>
<dbReference type="Gene3D" id="1.20.5.4130">
    <property type="match status" value="1"/>
</dbReference>